<proteinExistence type="predicted"/>
<reference evidence="3" key="1">
    <citation type="submission" date="2016-01" db="EMBL/GenBank/DDBJ databases">
        <title>Draft genome of Chromobacterium sp. F49.</title>
        <authorList>
            <person name="Hong K.W."/>
        </authorList>
    </citation>
    <scope>NUCLEOTIDE SEQUENCE [LARGE SCALE GENOMIC DNA]</scope>
    <source>
        <strain evidence="3">P7IIIA</strain>
    </source>
</reference>
<accession>A0A161TS87</accession>
<keyword evidence="1" id="KW-0812">Transmembrane</keyword>
<dbReference type="OrthoDB" id="2454425at2"/>
<sequence>MRWVMGILFSLLGVLLLTQGLHLRSIGIEEVDGNGIGVYFLGMEINEKVARADLQSYANGFLGTGTIFLLLAVCLFFILLKEKSTLKPIHKKNPA</sequence>
<evidence type="ECO:0000313" key="3">
    <source>
        <dbReference type="Proteomes" id="UP000076567"/>
    </source>
</evidence>
<keyword evidence="3" id="KW-1185">Reference proteome</keyword>
<dbReference type="Proteomes" id="UP000076567">
    <property type="component" value="Unassembled WGS sequence"/>
</dbReference>
<name>A0A161TS87_9BACL</name>
<evidence type="ECO:0000313" key="2">
    <source>
        <dbReference type="EMBL" id="KZE69301.1"/>
    </source>
</evidence>
<dbReference type="EMBL" id="LRFC01000001">
    <property type="protein sequence ID" value="KZE69301.1"/>
    <property type="molecule type" value="Genomic_DNA"/>
</dbReference>
<comment type="caution">
    <text evidence="2">The sequence shown here is derived from an EMBL/GenBank/DDBJ whole genome shotgun (WGS) entry which is preliminary data.</text>
</comment>
<organism evidence="2 3">
    <name type="scientific">Fictibacillus phosphorivorans</name>
    <dbReference type="NCBI Taxonomy" id="1221500"/>
    <lineage>
        <taxon>Bacteria</taxon>
        <taxon>Bacillati</taxon>
        <taxon>Bacillota</taxon>
        <taxon>Bacilli</taxon>
        <taxon>Bacillales</taxon>
        <taxon>Fictibacillaceae</taxon>
        <taxon>Fictibacillus</taxon>
    </lineage>
</organism>
<dbReference type="RefSeq" id="WP_066236787.1">
    <property type="nucleotide sequence ID" value="NZ_LRFC01000001.1"/>
</dbReference>
<keyword evidence="1" id="KW-1133">Transmembrane helix</keyword>
<dbReference type="AlphaFoldDB" id="A0A161TS87"/>
<evidence type="ECO:0000256" key="1">
    <source>
        <dbReference type="SAM" id="Phobius"/>
    </source>
</evidence>
<gene>
    <name evidence="2" type="ORF">AWM68_03270</name>
</gene>
<keyword evidence="1" id="KW-0472">Membrane</keyword>
<feature type="transmembrane region" description="Helical" evidence="1">
    <location>
        <begin position="61"/>
        <end position="80"/>
    </location>
</feature>
<protein>
    <submittedName>
        <fullName evidence="2">Uncharacterized protein</fullName>
    </submittedName>
</protein>